<evidence type="ECO:0000313" key="1">
    <source>
        <dbReference type="EMBL" id="KAJ2807131.1"/>
    </source>
</evidence>
<gene>
    <name evidence="1" type="primary">YMR1</name>
    <name evidence="1" type="ORF">H4R21_000599</name>
</gene>
<protein>
    <submittedName>
        <fullName evidence="1">Phosphatidylinositol-3-phosphatase ymr1</fullName>
    </submittedName>
</protein>
<name>A0ACC1LGJ5_9FUNG</name>
<comment type="caution">
    <text evidence="1">The sequence shown here is derived from an EMBL/GenBank/DDBJ whole genome shotgun (WGS) entry which is preliminary data.</text>
</comment>
<dbReference type="Proteomes" id="UP001140087">
    <property type="component" value="Unassembled WGS sequence"/>
</dbReference>
<accession>A0ACC1LGJ5</accession>
<organism evidence="1 2">
    <name type="scientific">Coemansia helicoidea</name>
    <dbReference type="NCBI Taxonomy" id="1286919"/>
    <lineage>
        <taxon>Eukaryota</taxon>
        <taxon>Fungi</taxon>
        <taxon>Fungi incertae sedis</taxon>
        <taxon>Zoopagomycota</taxon>
        <taxon>Kickxellomycotina</taxon>
        <taxon>Kickxellomycetes</taxon>
        <taxon>Kickxellales</taxon>
        <taxon>Kickxellaceae</taxon>
        <taxon>Coemansia</taxon>
    </lineage>
</organism>
<sequence length="654" mass="71151">MCHTGAVEAAEHHLAFTADDGFELRIAYPLIHSATLERPPPTPERLGTPADDSANSSSTSSARPAGGGGGGGGGGEAAIRLRCHHFLFVTLHSANERQLYDVFATMKQRACVASVKQLWAFACPGSPGGGASVYDARAEYARMGVGHGDVGRHWRFSEANRGFGLCATYPPVLVVPARISDTTLTYAARHRSKGRLPVLSYLHGNGASITRSSQPMVGLKQARSVQDEKLIEAILASSEPQGTAPRFNAKRSHIIIDARPTTNAVVNRAVGAGSENMDHYKRCRKVYLGIDNIHVMRDALDRLVAALQAGGDRRAAQLQSAQTRWLGHIENILVGVRTIVEAVHQGNHVVVHCSDGWDRTAQLTSLAQLCLDPFYRTMRGFAVLVEKEWVSFGHQFTLRCGHLGHPARFTVTRAARPKRDAADASDNDDASSIPDEGERAITPSANADGDAGLDALLQTGSMFGRFASRAFRGVQSRISSAIQAATDDESFYNEYPELQTSYVAPGNAKSAGFSIGRSKPDHETSPVFHQFLDCVYQLWVQNPTMFEFGERFLLDLFYQLHAARFGTFVANNMRERQGLDLAAATRSVWPWILAPARHERCANPLFGADEARRSASVLVPDTQFLRYWTALFECYDPAFADRPAATADDGGAAA</sequence>
<evidence type="ECO:0000313" key="2">
    <source>
        <dbReference type="Proteomes" id="UP001140087"/>
    </source>
</evidence>
<keyword evidence="2" id="KW-1185">Reference proteome</keyword>
<reference evidence="1" key="1">
    <citation type="submission" date="2022-07" db="EMBL/GenBank/DDBJ databases">
        <title>Phylogenomic reconstructions and comparative analyses of Kickxellomycotina fungi.</title>
        <authorList>
            <person name="Reynolds N.K."/>
            <person name="Stajich J.E."/>
            <person name="Barry K."/>
            <person name="Grigoriev I.V."/>
            <person name="Crous P."/>
            <person name="Smith M.E."/>
        </authorList>
    </citation>
    <scope>NUCLEOTIDE SEQUENCE</scope>
    <source>
        <strain evidence="1">BCRC 34780</strain>
    </source>
</reference>
<dbReference type="EMBL" id="JANBUN010000084">
    <property type="protein sequence ID" value="KAJ2807131.1"/>
    <property type="molecule type" value="Genomic_DNA"/>
</dbReference>
<proteinExistence type="predicted"/>